<proteinExistence type="predicted"/>
<organism evidence="1 2">
    <name type="scientific">Vibrio phage ValLY_3</name>
    <dbReference type="NCBI Taxonomy" id="2484244"/>
    <lineage>
        <taxon>Viruses</taxon>
        <taxon>Duplodnaviria</taxon>
        <taxon>Heunggongvirae</taxon>
        <taxon>Uroviricota</taxon>
        <taxon>Caudoviricetes</taxon>
        <taxon>Mardecavirus</taxon>
        <taxon>Mardecavirus SSP002</taxon>
    </lineage>
</organism>
<protein>
    <submittedName>
        <fullName evidence="1">Uncharacterized protein</fullName>
    </submittedName>
</protein>
<accession>A0A411BJI2</accession>
<evidence type="ECO:0000313" key="2">
    <source>
        <dbReference type="Proteomes" id="UP000289528"/>
    </source>
</evidence>
<sequence length="316" mass="34317">MAYATENYGSERSDLIAAIKNRFEAAGFTIAHHQGEVVIIQLQTNLFVQYRCVNFLYVTRPGRHRYTNSLRWRMGTGHSNGSLTNASEEEGMGSGYSGFSGPIQHVPLPGKLHFCKTDLAGKYDYVLCLENTADAKGASCLAAELQCVDAEFGARSHHYLAGNATSGSTVEGNPGPFISAGMYTGGSGFIARIGADGNLQAYLPASTEQNYNSTYPTANSWLSVGPYGYYRTIQDKLYFDPSLTTIMLPAVWGCRMPAASGNYGGPVKGEFPQFKITTMKYAGIGTEMTLDGKKYRLFPRIGKGGENTLAYAIRES</sequence>
<gene>
    <name evidence="1" type="ORF">ValLY3_49</name>
</gene>
<dbReference type="Proteomes" id="UP000289528">
    <property type="component" value="Segment"/>
</dbReference>
<name>A0A411BJI2_9CAUD</name>
<evidence type="ECO:0000313" key="1">
    <source>
        <dbReference type="EMBL" id="QAY01771.1"/>
    </source>
</evidence>
<dbReference type="EMBL" id="MH925090">
    <property type="protein sequence ID" value="QAY01771.1"/>
    <property type="molecule type" value="Genomic_DNA"/>
</dbReference>
<reference evidence="1 2" key="1">
    <citation type="submission" date="2018-09" db="EMBL/GenBank/DDBJ databases">
        <title>Characterization and complete genomic analysis of ValLY_3.</title>
        <authorList>
            <person name="Chen L."/>
        </authorList>
    </citation>
    <scope>NUCLEOTIDE SEQUENCE [LARGE SCALE GENOMIC DNA]</scope>
</reference>